<feature type="compositionally biased region" description="Basic and acidic residues" evidence="1">
    <location>
        <begin position="11"/>
        <end position="27"/>
    </location>
</feature>
<organism evidence="2 3">
    <name type="scientific">Streptomyces axinellae</name>
    <dbReference type="NCBI Taxonomy" id="552788"/>
    <lineage>
        <taxon>Bacteria</taxon>
        <taxon>Bacillati</taxon>
        <taxon>Actinomycetota</taxon>
        <taxon>Actinomycetes</taxon>
        <taxon>Kitasatosporales</taxon>
        <taxon>Streptomycetaceae</taxon>
        <taxon>Streptomyces</taxon>
    </lineage>
</organism>
<evidence type="ECO:0000313" key="3">
    <source>
        <dbReference type="Proteomes" id="UP001501447"/>
    </source>
</evidence>
<evidence type="ECO:0000313" key="2">
    <source>
        <dbReference type="EMBL" id="GAA2599427.1"/>
    </source>
</evidence>
<sequence length="54" mass="6230">MAKNKHKRDKQRQNRSADEQTQQREQAKGAAAEQRMAGPADVARKGRERRFGHN</sequence>
<evidence type="ECO:0000256" key="1">
    <source>
        <dbReference type="SAM" id="MobiDB-lite"/>
    </source>
</evidence>
<name>A0ABN3PT32_9ACTN</name>
<protein>
    <recommendedName>
        <fullName evidence="4">Small hydrophilic protein</fullName>
    </recommendedName>
</protein>
<feature type="region of interest" description="Disordered" evidence="1">
    <location>
        <begin position="1"/>
        <end position="54"/>
    </location>
</feature>
<gene>
    <name evidence="2" type="ORF">GCM10009863_10990</name>
</gene>
<keyword evidence="3" id="KW-1185">Reference proteome</keyword>
<dbReference type="RefSeq" id="WP_344562709.1">
    <property type="nucleotide sequence ID" value="NZ_BAAARJ010000003.1"/>
</dbReference>
<evidence type="ECO:0008006" key="4">
    <source>
        <dbReference type="Google" id="ProtNLM"/>
    </source>
</evidence>
<accession>A0ABN3PT32</accession>
<reference evidence="2 3" key="1">
    <citation type="journal article" date="2019" name="Int. J. Syst. Evol. Microbiol.">
        <title>The Global Catalogue of Microorganisms (GCM) 10K type strain sequencing project: providing services to taxonomists for standard genome sequencing and annotation.</title>
        <authorList>
            <consortium name="The Broad Institute Genomics Platform"/>
            <consortium name="The Broad Institute Genome Sequencing Center for Infectious Disease"/>
            <person name="Wu L."/>
            <person name="Ma J."/>
        </authorList>
    </citation>
    <scope>NUCLEOTIDE SEQUENCE [LARGE SCALE GENOMIC DNA]</scope>
    <source>
        <strain evidence="2 3">JCM 16373</strain>
    </source>
</reference>
<dbReference type="EMBL" id="BAAARJ010000003">
    <property type="protein sequence ID" value="GAA2599427.1"/>
    <property type="molecule type" value="Genomic_DNA"/>
</dbReference>
<feature type="compositionally biased region" description="Basic residues" evidence="1">
    <location>
        <begin position="1"/>
        <end position="10"/>
    </location>
</feature>
<feature type="compositionally biased region" description="Basic and acidic residues" evidence="1">
    <location>
        <begin position="42"/>
        <end position="54"/>
    </location>
</feature>
<dbReference type="Proteomes" id="UP001501447">
    <property type="component" value="Unassembled WGS sequence"/>
</dbReference>
<comment type="caution">
    <text evidence="2">The sequence shown here is derived from an EMBL/GenBank/DDBJ whole genome shotgun (WGS) entry which is preliminary data.</text>
</comment>
<proteinExistence type="predicted"/>